<evidence type="ECO:0000313" key="2">
    <source>
        <dbReference type="EMBL" id="CAI8584718.1"/>
    </source>
</evidence>
<comment type="caution">
    <text evidence="2">The sequence shown here is derived from an EMBL/GenBank/DDBJ whole genome shotgun (WGS) entry which is preliminary data.</text>
</comment>
<protein>
    <recommendedName>
        <fullName evidence="4">Transmembrane protein</fullName>
    </recommendedName>
</protein>
<accession>A0AAV0YJM3</accession>
<reference evidence="2 3" key="1">
    <citation type="submission" date="2023-01" db="EMBL/GenBank/DDBJ databases">
        <authorList>
            <person name="Kreplak J."/>
        </authorList>
    </citation>
    <scope>NUCLEOTIDE SEQUENCE [LARGE SCALE GENOMIC DNA]</scope>
</reference>
<feature type="transmembrane region" description="Helical" evidence="1">
    <location>
        <begin position="181"/>
        <end position="201"/>
    </location>
</feature>
<dbReference type="PANTHER" id="PTHR34064">
    <property type="entry name" value="OS04G0672300 PROTEIN"/>
    <property type="match status" value="1"/>
</dbReference>
<proteinExistence type="predicted"/>
<sequence length="217" mass="23825">MELAEIPESDLVSSSCEGLESEQMNIGSQRILVSDHINAYQYSSEKVDSFVVDMDSFSSSINKDIVNANSRTTLQRSLSRKGSQRWGDRNVNGCNGAVQDKDIVPTTCSPKAFLLGPSKSTVMAVGSIQNSTNTQQVIHHQITITTASSNMCNTNTENKCMTTRRNSFGRSYSWLLDPKKILLIFATLSSVGTLLLIYLTLSISKHNNGVEYGSDLQ</sequence>
<dbReference type="Proteomes" id="UP001157006">
    <property type="component" value="Unassembled WGS sequence"/>
</dbReference>
<evidence type="ECO:0000256" key="1">
    <source>
        <dbReference type="SAM" id="Phobius"/>
    </source>
</evidence>
<dbReference type="EMBL" id="CATIWC010002236">
    <property type="protein sequence ID" value="CAI8584718.1"/>
    <property type="molecule type" value="Genomic_DNA"/>
</dbReference>
<name>A0AAV0YJM3_VICFA</name>
<gene>
    <name evidence="2" type="ORF">VFH_U088960</name>
</gene>
<keyword evidence="3" id="KW-1185">Reference proteome</keyword>
<keyword evidence="1" id="KW-0472">Membrane</keyword>
<evidence type="ECO:0008006" key="4">
    <source>
        <dbReference type="Google" id="ProtNLM"/>
    </source>
</evidence>
<dbReference type="AlphaFoldDB" id="A0AAV0YJM3"/>
<evidence type="ECO:0000313" key="3">
    <source>
        <dbReference type="Proteomes" id="UP001157006"/>
    </source>
</evidence>
<organism evidence="2 3">
    <name type="scientific">Vicia faba</name>
    <name type="common">Broad bean</name>
    <name type="synonym">Faba vulgaris</name>
    <dbReference type="NCBI Taxonomy" id="3906"/>
    <lineage>
        <taxon>Eukaryota</taxon>
        <taxon>Viridiplantae</taxon>
        <taxon>Streptophyta</taxon>
        <taxon>Embryophyta</taxon>
        <taxon>Tracheophyta</taxon>
        <taxon>Spermatophyta</taxon>
        <taxon>Magnoliopsida</taxon>
        <taxon>eudicotyledons</taxon>
        <taxon>Gunneridae</taxon>
        <taxon>Pentapetalae</taxon>
        <taxon>rosids</taxon>
        <taxon>fabids</taxon>
        <taxon>Fabales</taxon>
        <taxon>Fabaceae</taxon>
        <taxon>Papilionoideae</taxon>
        <taxon>50 kb inversion clade</taxon>
        <taxon>NPAAA clade</taxon>
        <taxon>Hologalegina</taxon>
        <taxon>IRL clade</taxon>
        <taxon>Fabeae</taxon>
        <taxon>Vicia</taxon>
    </lineage>
</organism>
<keyword evidence="1" id="KW-0812">Transmembrane</keyword>
<keyword evidence="1" id="KW-1133">Transmembrane helix</keyword>
<dbReference type="PANTHER" id="PTHR34064:SF4">
    <property type="entry name" value="PROTEIN, PUTATIVE-RELATED"/>
    <property type="match status" value="1"/>
</dbReference>